<evidence type="ECO:0000256" key="1">
    <source>
        <dbReference type="SAM" id="MobiDB-lite"/>
    </source>
</evidence>
<feature type="compositionally biased region" description="Basic and acidic residues" evidence="1">
    <location>
        <begin position="321"/>
        <end position="342"/>
    </location>
</feature>
<evidence type="ECO:0000313" key="4">
    <source>
        <dbReference type="Proteomes" id="UP000327493"/>
    </source>
</evidence>
<dbReference type="InterPro" id="IPR058191">
    <property type="entry name" value="CSPP1_C"/>
</dbReference>
<protein>
    <recommendedName>
        <fullName evidence="2">Centrosome and spindle pole-associated protein 1 C-terminal domain-containing protein</fullName>
    </recommendedName>
</protein>
<evidence type="ECO:0000313" key="3">
    <source>
        <dbReference type="EMBL" id="KAA8580783.1"/>
    </source>
</evidence>
<feature type="compositionally biased region" description="Basic residues" evidence="1">
    <location>
        <begin position="136"/>
        <end position="145"/>
    </location>
</feature>
<dbReference type="GO" id="GO:0032467">
    <property type="term" value="P:positive regulation of cytokinesis"/>
    <property type="evidence" value="ECO:0007669"/>
    <property type="project" value="InterPro"/>
</dbReference>
<feature type="region of interest" description="Disordered" evidence="1">
    <location>
        <begin position="531"/>
        <end position="694"/>
    </location>
</feature>
<dbReference type="AlphaFoldDB" id="A0A5J5CJ33"/>
<accession>A0A5J5CJ33</accession>
<dbReference type="Proteomes" id="UP000327493">
    <property type="component" value="Chromosome 22"/>
</dbReference>
<feature type="compositionally biased region" description="Polar residues" evidence="1">
    <location>
        <begin position="432"/>
        <end position="448"/>
    </location>
</feature>
<feature type="compositionally biased region" description="Basic and acidic residues" evidence="1">
    <location>
        <begin position="176"/>
        <end position="206"/>
    </location>
</feature>
<dbReference type="EMBL" id="VOFY01000022">
    <property type="protein sequence ID" value="KAA8580783.1"/>
    <property type="molecule type" value="Genomic_DNA"/>
</dbReference>
<feature type="region of interest" description="Disordered" evidence="1">
    <location>
        <begin position="852"/>
        <end position="935"/>
    </location>
</feature>
<feature type="region of interest" description="Disordered" evidence="1">
    <location>
        <begin position="431"/>
        <end position="482"/>
    </location>
</feature>
<dbReference type="GO" id="GO:0005813">
    <property type="term" value="C:centrosome"/>
    <property type="evidence" value="ECO:0007669"/>
    <property type="project" value="InterPro"/>
</dbReference>
<feature type="region of interest" description="Disordered" evidence="1">
    <location>
        <begin position="48"/>
        <end position="241"/>
    </location>
</feature>
<feature type="region of interest" description="Disordered" evidence="1">
    <location>
        <begin position="313"/>
        <end position="352"/>
    </location>
</feature>
<feature type="compositionally biased region" description="Polar residues" evidence="1">
    <location>
        <begin position="891"/>
        <end position="904"/>
    </location>
</feature>
<feature type="compositionally biased region" description="Basic and acidic residues" evidence="1">
    <location>
        <begin position="565"/>
        <end position="615"/>
    </location>
</feature>
<name>A0A5J5CJ33_9PERO</name>
<feature type="compositionally biased region" description="Basic and acidic residues" evidence="1">
    <location>
        <begin position="861"/>
        <end position="889"/>
    </location>
</feature>
<feature type="domain" description="Centrosome and spindle pole-associated protein 1 C-terminal" evidence="2">
    <location>
        <begin position="763"/>
        <end position="803"/>
    </location>
</feature>
<reference evidence="3 4" key="1">
    <citation type="submission" date="2019-08" db="EMBL/GenBank/DDBJ databases">
        <title>A chromosome-level genome assembly, high-density linkage maps, and genome scans reveal the genomic architecture of hybrid incompatibilities underlying speciation via character displacement in darters (Percidae: Etheostominae).</title>
        <authorList>
            <person name="Moran R.L."/>
            <person name="Catchen J.M."/>
            <person name="Fuller R.C."/>
        </authorList>
    </citation>
    <scope>NUCLEOTIDE SEQUENCE [LARGE SCALE GENOMIC DNA]</scope>
    <source>
        <strain evidence="3">EspeVRDwgs_2016</strain>
        <tissue evidence="3">Muscle</tissue>
    </source>
</reference>
<feature type="region of interest" description="Disordered" evidence="1">
    <location>
        <begin position="811"/>
        <end position="831"/>
    </location>
</feature>
<feature type="compositionally biased region" description="Basic and acidic residues" evidence="1">
    <location>
        <begin position="106"/>
        <end position="117"/>
    </location>
</feature>
<comment type="caution">
    <text evidence="3">The sequence shown here is derived from an EMBL/GenBank/DDBJ whole genome shotgun (WGS) entry which is preliminary data.</text>
</comment>
<organism evidence="3 4">
    <name type="scientific">Etheostoma spectabile</name>
    <name type="common">orangethroat darter</name>
    <dbReference type="NCBI Taxonomy" id="54343"/>
    <lineage>
        <taxon>Eukaryota</taxon>
        <taxon>Metazoa</taxon>
        <taxon>Chordata</taxon>
        <taxon>Craniata</taxon>
        <taxon>Vertebrata</taxon>
        <taxon>Euteleostomi</taxon>
        <taxon>Actinopterygii</taxon>
        <taxon>Neopterygii</taxon>
        <taxon>Teleostei</taxon>
        <taxon>Neoteleostei</taxon>
        <taxon>Acanthomorphata</taxon>
        <taxon>Eupercaria</taxon>
        <taxon>Perciformes</taxon>
        <taxon>Percoidei</taxon>
        <taxon>Percidae</taxon>
        <taxon>Etheostomatinae</taxon>
        <taxon>Etheostoma</taxon>
    </lineage>
</organism>
<dbReference type="Pfam" id="PF24578">
    <property type="entry name" value="CSPP1_C"/>
    <property type="match status" value="1"/>
</dbReference>
<feature type="compositionally biased region" description="Basic residues" evidence="1">
    <location>
        <begin position="816"/>
        <end position="825"/>
    </location>
</feature>
<dbReference type="InterPro" id="IPR026708">
    <property type="entry name" value="CSPP1"/>
</dbReference>
<dbReference type="PANTHER" id="PTHR21616">
    <property type="entry name" value="CENTROSOME SPINDLE POLE ASSOCIATED PROTEIN"/>
    <property type="match status" value="1"/>
</dbReference>
<gene>
    <name evidence="3" type="ORF">FQN60_013741</name>
</gene>
<dbReference type="GO" id="GO:0000922">
    <property type="term" value="C:spindle pole"/>
    <property type="evidence" value="ECO:0007669"/>
    <property type="project" value="InterPro"/>
</dbReference>
<feature type="compositionally biased region" description="Polar residues" evidence="1">
    <location>
        <begin position="747"/>
        <end position="759"/>
    </location>
</feature>
<feature type="compositionally biased region" description="Basic and acidic residues" evidence="1">
    <location>
        <begin position="622"/>
        <end position="674"/>
    </location>
</feature>
<proteinExistence type="predicted"/>
<feature type="compositionally biased region" description="Basic and acidic residues" evidence="1">
    <location>
        <begin position="159"/>
        <end position="168"/>
    </location>
</feature>
<feature type="region of interest" description="Disordered" evidence="1">
    <location>
        <begin position="715"/>
        <end position="782"/>
    </location>
</feature>
<feature type="compositionally biased region" description="Basic and acidic residues" evidence="1">
    <location>
        <begin position="916"/>
        <end position="927"/>
    </location>
</feature>
<feature type="compositionally biased region" description="Basic and acidic residues" evidence="1">
    <location>
        <begin position="765"/>
        <end position="782"/>
    </location>
</feature>
<dbReference type="GO" id="GO:0005874">
    <property type="term" value="C:microtubule"/>
    <property type="evidence" value="ECO:0007669"/>
    <property type="project" value="InterPro"/>
</dbReference>
<feature type="compositionally biased region" description="Polar residues" evidence="1">
    <location>
        <begin position="547"/>
        <end position="562"/>
    </location>
</feature>
<sequence length="1056" mass="121754">MPPASAAHIYPNPDRGMGISFLLGYDYERKKKKLQEELQLDYKQYAAKKKDLKTNEPRPQPQGFSLPIDDKTSAQPGQIQPSDAVYISSPASPRPILNTHTNTHHPPRERPASRRDAATLTETVDNGKNIGTWGPGHRRRRRWQLHRPEEPYSSEEEPITDKDNEFEFRHRRRQDRHTPEPEYKVERRTRERGAVNRAPRDIKEVEAPGLHHQNNNEVWKSDRQMPDSMMTAARSRPATSKDKAEFATGLMIGATEEQSTAQMRKEKYKQELLKQIAEQKINKIREKKLELRVAATGVRDLWKQQYNNWRQDVPYKPGIDLGKDPNTRQINDKRTEDTERDPPGQSHVDYSQLTGKTMPWSGVRAAQGVPPLDYFNEDYHRDFSNILGEVANPRVAGVPPPVLHNVTNNYKTPYDAAYYYYGTRNLLDPNLPYNQNDLPGGVQQSGNFQSPPQRPPPLRPSGRTLATDQGSPLYVGEQNADRSKLKREMALSYQEALRLQIKEREECKRREKEEKERYDAKIEAEMMAYNPWGKSGGGAPIKDQKGNLVSFNDQPTPQQLHMQNRYKEELKQQIEEKKKKLTEEAEQMRIEEEKEEKKLADQRARIQREFEEEQNKRKKFEHRMQNQESIRKPKTEHQEEEKRVRQKEEIEKKLPESARDTEQKKAQLSYEEHSASAPQSRPVPAKIPQLQDGKQEVLRELSALRSYLRNEQRQLEVQLNQSDRQESHYTPPNRPKRRPRVDESTHKQAVQPSTRSTYSGAAHTASREEVHHMYPDPPTDEHSLDIQQQALLREQQRNIRLMKRAEEHDVLGQKPSHYHSGKKPGRYIPRDSILPSETTFIDVYSGKACEEGIHQQRRRQPSAERQERTAPRKRHDYDEVSMDQRDRNIQPDAQSLASPTSLNLDSKVRAHNQHRITREDTGDRNSRSETFSPEGLLDDDVDVLSLGSALERRVSTETVATEAWLRPGTSDTVKRSGLRVRVGGSRQPIDNQLFKSGVDCAEVTQSHSAVELCVRGCLWCSITGPPPRPPPPPLCLPPVQRVPAEVRVQAQAAVRC</sequence>
<evidence type="ECO:0000259" key="2">
    <source>
        <dbReference type="Pfam" id="PF24578"/>
    </source>
</evidence>
<keyword evidence="4" id="KW-1185">Reference proteome</keyword>
<dbReference type="PANTHER" id="PTHR21616:SF2">
    <property type="entry name" value="CENTROSOME AND SPINDLE POLE-ASSOCIATED PROTEIN 1"/>
    <property type="match status" value="1"/>
</dbReference>